<dbReference type="EMBL" id="JAYMYS010000003">
    <property type="protein sequence ID" value="KAK7399287.1"/>
    <property type="molecule type" value="Genomic_DNA"/>
</dbReference>
<keyword evidence="3" id="KW-1185">Reference proteome</keyword>
<keyword evidence="1" id="KW-0853">WD repeat</keyword>
<feature type="repeat" description="WD" evidence="1">
    <location>
        <begin position="118"/>
        <end position="152"/>
    </location>
</feature>
<dbReference type="SUPFAM" id="SSF50978">
    <property type="entry name" value="WD40 repeat-like"/>
    <property type="match status" value="1"/>
</dbReference>
<dbReference type="PANTHER" id="PTHR47232">
    <property type="entry name" value="TRANSDUCIN FAMILY PROTEIN / WD-40 REPEAT FAMILY PROTEIN"/>
    <property type="match status" value="1"/>
</dbReference>
<reference evidence="2 3" key="1">
    <citation type="submission" date="2024-01" db="EMBL/GenBank/DDBJ databases">
        <title>The genomes of 5 underutilized Papilionoideae crops provide insights into root nodulation and disease resistanc.</title>
        <authorList>
            <person name="Jiang F."/>
        </authorList>
    </citation>
    <scope>NUCLEOTIDE SEQUENCE [LARGE SCALE GENOMIC DNA]</scope>
    <source>
        <strain evidence="2">DUOXIRENSHENG_FW03</strain>
        <tissue evidence="2">Leaves</tissue>
    </source>
</reference>
<evidence type="ECO:0000313" key="2">
    <source>
        <dbReference type="EMBL" id="KAK7399287.1"/>
    </source>
</evidence>
<accession>A0AAN9SLC3</accession>
<organism evidence="2 3">
    <name type="scientific">Psophocarpus tetragonolobus</name>
    <name type="common">Winged bean</name>
    <name type="synonym">Dolichos tetragonolobus</name>
    <dbReference type="NCBI Taxonomy" id="3891"/>
    <lineage>
        <taxon>Eukaryota</taxon>
        <taxon>Viridiplantae</taxon>
        <taxon>Streptophyta</taxon>
        <taxon>Embryophyta</taxon>
        <taxon>Tracheophyta</taxon>
        <taxon>Spermatophyta</taxon>
        <taxon>Magnoliopsida</taxon>
        <taxon>eudicotyledons</taxon>
        <taxon>Gunneridae</taxon>
        <taxon>Pentapetalae</taxon>
        <taxon>rosids</taxon>
        <taxon>fabids</taxon>
        <taxon>Fabales</taxon>
        <taxon>Fabaceae</taxon>
        <taxon>Papilionoideae</taxon>
        <taxon>50 kb inversion clade</taxon>
        <taxon>NPAAA clade</taxon>
        <taxon>indigoferoid/millettioid clade</taxon>
        <taxon>Phaseoleae</taxon>
        <taxon>Psophocarpus</taxon>
    </lineage>
</organism>
<name>A0AAN9SLC3_PSOTE</name>
<dbReference type="InterPro" id="IPR001680">
    <property type="entry name" value="WD40_rpt"/>
</dbReference>
<evidence type="ECO:0000256" key="1">
    <source>
        <dbReference type="PROSITE-ProRule" id="PRU00221"/>
    </source>
</evidence>
<sequence>MEVERSKPTEQQQNVVVVVSDREEHEKALLDLLLQMPAAMKLKQSKYKLALFRGQPSASTWSVESRHVNVDKSDASSKKYTQLKSHLNSQFIPVPPSPSFANSTPQGLQETSHRGIKRSHHKRRVRCIAVCPVNDRRFVTSALDGVVNLWEVYSSGSNAW</sequence>
<dbReference type="InterPro" id="IPR036322">
    <property type="entry name" value="WD40_repeat_dom_sf"/>
</dbReference>
<dbReference type="PROSITE" id="PS50082">
    <property type="entry name" value="WD_REPEATS_2"/>
    <property type="match status" value="1"/>
</dbReference>
<proteinExistence type="predicted"/>
<dbReference type="InterPro" id="IPR015943">
    <property type="entry name" value="WD40/YVTN_repeat-like_dom_sf"/>
</dbReference>
<dbReference type="PANTHER" id="PTHR47232:SF1">
    <property type="entry name" value="TRANSDUCIN FAMILY PROTEIN _ WD-40 REPEAT FAMILY PROTEIN"/>
    <property type="match status" value="1"/>
</dbReference>
<gene>
    <name evidence="2" type="ORF">VNO78_10468</name>
</gene>
<comment type="caution">
    <text evidence="2">The sequence shown here is derived from an EMBL/GenBank/DDBJ whole genome shotgun (WGS) entry which is preliminary data.</text>
</comment>
<protein>
    <submittedName>
        <fullName evidence="2">Uncharacterized protein</fullName>
    </submittedName>
</protein>
<dbReference type="Proteomes" id="UP001386955">
    <property type="component" value="Unassembled WGS sequence"/>
</dbReference>
<dbReference type="SMART" id="SM00320">
    <property type="entry name" value="WD40"/>
    <property type="match status" value="1"/>
</dbReference>
<dbReference type="AlphaFoldDB" id="A0AAN9SLC3"/>
<dbReference type="Gene3D" id="2.130.10.10">
    <property type="entry name" value="YVTN repeat-like/Quinoprotein amine dehydrogenase"/>
    <property type="match status" value="1"/>
</dbReference>
<evidence type="ECO:0000313" key="3">
    <source>
        <dbReference type="Proteomes" id="UP001386955"/>
    </source>
</evidence>